<gene>
    <name evidence="3" type="ORF">BVH53_08370</name>
    <name evidence="4" type="ORF">CX802_05040</name>
</gene>
<dbReference type="InterPro" id="IPR007461">
    <property type="entry name" value="Ysc84_actin-binding"/>
</dbReference>
<dbReference type="PANTHER" id="PTHR15629:SF2">
    <property type="entry name" value="SH3 DOMAIN-CONTAINING YSC84-LIKE PROTEIN 1"/>
    <property type="match status" value="1"/>
</dbReference>
<feature type="signal peptide" evidence="1">
    <location>
        <begin position="1"/>
        <end position="17"/>
    </location>
</feature>
<dbReference type="OMA" id="NKHATTN"/>
<dbReference type="CDD" id="cd11524">
    <property type="entry name" value="SYLF"/>
    <property type="match status" value="1"/>
</dbReference>
<dbReference type="Proteomes" id="UP000535509">
    <property type="component" value="Unassembled WGS sequence"/>
</dbReference>
<proteinExistence type="predicted"/>
<dbReference type="AlphaFoldDB" id="A0A6L1HX55"/>
<dbReference type="PANTHER" id="PTHR15629">
    <property type="entry name" value="SH3YL1 PROTEIN"/>
    <property type="match status" value="1"/>
</dbReference>
<feature type="domain" description="Ysc84 actin-binding" evidence="2">
    <location>
        <begin position="89"/>
        <end position="175"/>
    </location>
</feature>
<keyword evidence="1" id="KW-0732">Signal</keyword>
<evidence type="ECO:0000313" key="6">
    <source>
        <dbReference type="Proteomes" id="UP000557842"/>
    </source>
</evidence>
<dbReference type="Pfam" id="PF04366">
    <property type="entry name" value="Ysc84"/>
    <property type="match status" value="1"/>
</dbReference>
<evidence type="ECO:0000313" key="3">
    <source>
        <dbReference type="EMBL" id="EAI5408703.1"/>
    </source>
</evidence>
<reference evidence="3 6" key="1">
    <citation type="submission" date="2018-05" db="EMBL/GenBank/DDBJ databases">
        <authorList>
            <consortium name="PulseNet: The National Subtyping Network for Foodborne Disease Surveillance"/>
            <person name="Tarr C.L."/>
            <person name="Trees E."/>
            <person name="Katz L.S."/>
            <person name="Carleton-Romer H.A."/>
            <person name="Stroika S."/>
            <person name="Kucerova Z."/>
            <person name="Roache K.F."/>
            <person name="Sabol A.L."/>
            <person name="Besser J."/>
            <person name="Gerner-Smidt P."/>
        </authorList>
    </citation>
    <scope>NUCLEOTIDE SEQUENCE [LARGE SCALE GENOMIC DNA]</scope>
    <source>
        <strain evidence="3 6">2016D-0221</strain>
        <strain evidence="4 5">PNUSAC001503</strain>
    </source>
</reference>
<feature type="chain" id="PRO_5044644333" description="Ysc84 actin-binding domain-containing protein" evidence="1">
    <location>
        <begin position="18"/>
        <end position="194"/>
    </location>
</feature>
<organism evidence="3 6">
    <name type="scientific">Campylobacter fetus</name>
    <dbReference type="NCBI Taxonomy" id="196"/>
    <lineage>
        <taxon>Bacteria</taxon>
        <taxon>Pseudomonadati</taxon>
        <taxon>Campylobacterota</taxon>
        <taxon>Epsilonproteobacteria</taxon>
        <taxon>Campylobacterales</taxon>
        <taxon>Campylobacteraceae</taxon>
        <taxon>Campylobacter</taxon>
    </lineage>
</organism>
<dbReference type="Proteomes" id="UP000557842">
    <property type="component" value="Unassembled WGS sequence"/>
</dbReference>
<keyword evidence="5" id="KW-1185">Reference proteome</keyword>
<accession>A0A6L1HX55</accession>
<evidence type="ECO:0000313" key="5">
    <source>
        <dbReference type="Proteomes" id="UP000535509"/>
    </source>
</evidence>
<dbReference type="GO" id="GO:0035091">
    <property type="term" value="F:phosphatidylinositol binding"/>
    <property type="evidence" value="ECO:0007669"/>
    <property type="project" value="TreeGrafter"/>
</dbReference>
<dbReference type="InterPro" id="IPR051702">
    <property type="entry name" value="SH3_domain_YSC84-like"/>
</dbReference>
<dbReference type="GeneID" id="61064347"/>
<protein>
    <recommendedName>
        <fullName evidence="2">Ysc84 actin-binding domain-containing protein</fullName>
    </recommendedName>
</protein>
<evidence type="ECO:0000256" key="1">
    <source>
        <dbReference type="SAM" id="SignalP"/>
    </source>
</evidence>
<evidence type="ECO:0000259" key="2">
    <source>
        <dbReference type="Pfam" id="PF04366"/>
    </source>
</evidence>
<sequence length="194" mass="20952">MKKIFLGIVFCFSILFANDELLLDSANAYKVVLQTNSVPSAQLIEKSSAILVFPKFVKAGFILGATVGRGVMMVKQSDGWMPIGVKIGGASLGLQAGYESSYLVIYVLKKSIIQDIKDTKFTVGADASISFMDSGANRGKMSDFTFSNDMYAYSNNSGFFAGAKLGGSVITLDDRSKFDINSYGFNALIEAFMN</sequence>
<name>A0A6L1HX55_CAMFE</name>
<dbReference type="EMBL" id="AABQDW010000020">
    <property type="protein sequence ID" value="EAI5408703.1"/>
    <property type="molecule type" value="Genomic_DNA"/>
</dbReference>
<comment type="caution">
    <text evidence="3">The sequence shown here is derived from an EMBL/GenBank/DDBJ whole genome shotgun (WGS) entry which is preliminary data.</text>
</comment>
<dbReference type="RefSeq" id="WP_011731848.1">
    <property type="nucleotide sequence ID" value="NZ_AABUZP020000035.1"/>
</dbReference>
<dbReference type="EMBL" id="AABTCC010000012">
    <property type="protein sequence ID" value="EAI8859202.1"/>
    <property type="molecule type" value="Genomic_DNA"/>
</dbReference>
<evidence type="ECO:0000313" key="4">
    <source>
        <dbReference type="EMBL" id="EAI8859202.1"/>
    </source>
</evidence>